<keyword evidence="1" id="KW-0812">Transmembrane</keyword>
<dbReference type="RefSeq" id="WP_328856991.1">
    <property type="nucleotide sequence ID" value="NZ_CP108021.1"/>
</dbReference>
<evidence type="ECO:0000313" key="3">
    <source>
        <dbReference type="Proteomes" id="UP001432128"/>
    </source>
</evidence>
<keyword evidence="1" id="KW-0472">Membrane</keyword>
<evidence type="ECO:0000313" key="2">
    <source>
        <dbReference type="EMBL" id="WUM19494.1"/>
    </source>
</evidence>
<accession>A0AAU4K0A8</accession>
<dbReference type="EMBL" id="CP108021">
    <property type="protein sequence ID" value="WUM19494.1"/>
    <property type="molecule type" value="Genomic_DNA"/>
</dbReference>
<dbReference type="Proteomes" id="UP001432128">
    <property type="component" value="Chromosome"/>
</dbReference>
<keyword evidence="3" id="KW-1185">Reference proteome</keyword>
<sequence length="42" mass="4525">MSVTMHNRHHSPASIRLWRVVAMIAPLAALVIGMLLVVGSMG</sequence>
<protein>
    <submittedName>
        <fullName evidence="2">Uncharacterized protein</fullName>
    </submittedName>
</protein>
<feature type="transmembrane region" description="Helical" evidence="1">
    <location>
        <begin position="20"/>
        <end position="41"/>
    </location>
</feature>
<dbReference type="AlphaFoldDB" id="A0AAU4K0A8"/>
<dbReference type="KEGG" id="whr:OG579_17575"/>
<gene>
    <name evidence="2" type="ORF">OG579_17575</name>
</gene>
<proteinExistence type="predicted"/>
<evidence type="ECO:0000256" key="1">
    <source>
        <dbReference type="SAM" id="Phobius"/>
    </source>
</evidence>
<keyword evidence="1" id="KW-1133">Transmembrane helix</keyword>
<organism evidence="2 3">
    <name type="scientific">Williamsia herbipolensis</name>
    <dbReference type="NCBI Taxonomy" id="1603258"/>
    <lineage>
        <taxon>Bacteria</taxon>
        <taxon>Bacillati</taxon>
        <taxon>Actinomycetota</taxon>
        <taxon>Actinomycetes</taxon>
        <taxon>Mycobacteriales</taxon>
        <taxon>Nocardiaceae</taxon>
        <taxon>Williamsia</taxon>
    </lineage>
</organism>
<reference evidence="2 3" key="1">
    <citation type="submission" date="2022-10" db="EMBL/GenBank/DDBJ databases">
        <title>The complete genomes of actinobacterial strains from the NBC collection.</title>
        <authorList>
            <person name="Joergensen T.S."/>
            <person name="Alvarez Arevalo M."/>
            <person name="Sterndorff E.B."/>
            <person name="Faurdal D."/>
            <person name="Vuksanovic O."/>
            <person name="Mourched A.-S."/>
            <person name="Charusanti P."/>
            <person name="Shaw S."/>
            <person name="Blin K."/>
            <person name="Weber T."/>
        </authorList>
    </citation>
    <scope>NUCLEOTIDE SEQUENCE [LARGE SCALE GENOMIC DNA]</scope>
    <source>
        <strain evidence="2 3">NBC_00319</strain>
    </source>
</reference>
<name>A0AAU4K0A8_9NOCA</name>